<name>A0A3M7M6D2_9PLEO</name>
<gene>
    <name evidence="2" type="ORF">GMOD_00000073</name>
</gene>
<feature type="compositionally biased region" description="Basic and acidic residues" evidence="1">
    <location>
        <begin position="77"/>
        <end position="107"/>
    </location>
</feature>
<feature type="compositionally biased region" description="Basic and acidic residues" evidence="1">
    <location>
        <begin position="1662"/>
        <end position="1720"/>
    </location>
</feature>
<feature type="compositionally biased region" description="Low complexity" evidence="1">
    <location>
        <begin position="794"/>
        <end position="825"/>
    </location>
</feature>
<dbReference type="EMBL" id="KE747824">
    <property type="protein sequence ID" value="RMZ70036.1"/>
    <property type="molecule type" value="Genomic_DNA"/>
</dbReference>
<protein>
    <submittedName>
        <fullName evidence="2">Uncharacterized protein</fullName>
    </submittedName>
</protein>
<feature type="compositionally biased region" description="Low complexity" evidence="1">
    <location>
        <begin position="1650"/>
        <end position="1661"/>
    </location>
</feature>
<feature type="compositionally biased region" description="Basic and acidic residues" evidence="1">
    <location>
        <begin position="375"/>
        <end position="385"/>
    </location>
</feature>
<feature type="compositionally biased region" description="Basic and acidic residues" evidence="1">
    <location>
        <begin position="260"/>
        <end position="277"/>
    </location>
</feature>
<feature type="region of interest" description="Disordered" evidence="1">
    <location>
        <begin position="1003"/>
        <end position="1084"/>
    </location>
</feature>
<evidence type="ECO:0000313" key="3">
    <source>
        <dbReference type="Proteomes" id="UP000265663"/>
    </source>
</evidence>
<feature type="region of interest" description="Disordered" evidence="1">
    <location>
        <begin position="1192"/>
        <end position="1214"/>
    </location>
</feature>
<feature type="compositionally biased region" description="Basic and acidic residues" evidence="1">
    <location>
        <begin position="1165"/>
        <end position="1179"/>
    </location>
</feature>
<feature type="compositionally biased region" description="Low complexity" evidence="1">
    <location>
        <begin position="1241"/>
        <end position="1263"/>
    </location>
</feature>
<feature type="compositionally biased region" description="Basic and acidic residues" evidence="1">
    <location>
        <begin position="461"/>
        <end position="477"/>
    </location>
</feature>
<feature type="compositionally biased region" description="Basic and acidic residues" evidence="1">
    <location>
        <begin position="343"/>
        <end position="367"/>
    </location>
</feature>
<feature type="region of interest" description="Disordered" evidence="1">
    <location>
        <begin position="651"/>
        <end position="670"/>
    </location>
</feature>
<feature type="compositionally biased region" description="Basic and acidic residues" evidence="1">
    <location>
        <begin position="1196"/>
        <end position="1212"/>
    </location>
</feature>
<feature type="compositionally biased region" description="Polar residues" evidence="1">
    <location>
        <begin position="697"/>
        <end position="740"/>
    </location>
</feature>
<feature type="compositionally biased region" description="Polar residues" evidence="1">
    <location>
        <begin position="1306"/>
        <end position="1318"/>
    </location>
</feature>
<feature type="compositionally biased region" description="Polar residues" evidence="1">
    <location>
        <begin position="313"/>
        <end position="325"/>
    </location>
</feature>
<feature type="compositionally biased region" description="Polar residues" evidence="1">
    <location>
        <begin position="528"/>
        <end position="539"/>
    </location>
</feature>
<dbReference type="OrthoDB" id="10666915at2759"/>
<feature type="region of interest" description="Disordered" evidence="1">
    <location>
        <begin position="1237"/>
        <end position="1756"/>
    </location>
</feature>
<feature type="compositionally biased region" description="Polar residues" evidence="1">
    <location>
        <begin position="1131"/>
        <end position="1147"/>
    </location>
</feature>
<organism evidence="2 3">
    <name type="scientific">Pyrenophora seminiperda CCB06</name>
    <dbReference type="NCBI Taxonomy" id="1302712"/>
    <lineage>
        <taxon>Eukaryota</taxon>
        <taxon>Fungi</taxon>
        <taxon>Dikarya</taxon>
        <taxon>Ascomycota</taxon>
        <taxon>Pezizomycotina</taxon>
        <taxon>Dothideomycetes</taxon>
        <taxon>Pleosporomycetidae</taxon>
        <taxon>Pleosporales</taxon>
        <taxon>Pleosporineae</taxon>
        <taxon>Pleosporaceae</taxon>
        <taxon>Pyrenophora</taxon>
    </lineage>
</organism>
<feature type="compositionally biased region" description="Polar residues" evidence="1">
    <location>
        <begin position="652"/>
        <end position="670"/>
    </location>
</feature>
<feature type="compositionally biased region" description="Basic and acidic residues" evidence="1">
    <location>
        <begin position="155"/>
        <end position="166"/>
    </location>
</feature>
<feature type="compositionally biased region" description="Basic and acidic residues" evidence="1">
    <location>
        <begin position="1043"/>
        <end position="1066"/>
    </location>
</feature>
<feature type="compositionally biased region" description="Basic and acidic residues" evidence="1">
    <location>
        <begin position="285"/>
        <end position="309"/>
    </location>
</feature>
<feature type="compositionally biased region" description="Polar residues" evidence="1">
    <location>
        <begin position="432"/>
        <end position="446"/>
    </location>
</feature>
<feature type="compositionally biased region" description="Low complexity" evidence="1">
    <location>
        <begin position="447"/>
        <end position="457"/>
    </location>
</feature>
<feature type="compositionally biased region" description="Basic and acidic residues" evidence="1">
    <location>
        <begin position="1275"/>
        <end position="1302"/>
    </location>
</feature>
<reference evidence="2 3" key="1">
    <citation type="journal article" date="2014" name="PLoS ONE">
        <title>De novo Genome Assembly of the Fungal Plant Pathogen Pyrenophora semeniperda.</title>
        <authorList>
            <person name="Soliai M.M."/>
            <person name="Meyer S.E."/>
            <person name="Udall J.A."/>
            <person name="Elzinga D.E."/>
            <person name="Hermansen R.A."/>
            <person name="Bodily P.M."/>
            <person name="Hart A.A."/>
            <person name="Coleman C.E."/>
        </authorList>
    </citation>
    <scope>NUCLEOTIDE SEQUENCE [LARGE SCALE GENOMIC DNA]</scope>
    <source>
        <strain evidence="2 3">CCB06</strain>
        <tissue evidence="2">Mycelium</tissue>
    </source>
</reference>
<feature type="compositionally biased region" description="Basic and acidic residues" evidence="1">
    <location>
        <begin position="1328"/>
        <end position="1409"/>
    </location>
</feature>
<evidence type="ECO:0000313" key="2">
    <source>
        <dbReference type="EMBL" id="RMZ70036.1"/>
    </source>
</evidence>
<sequence>MKSRSDRLREVKERRAAEIAHKREELEAEIEAQQHRKELEDEENEIWRHEDEDGMRRMEVSVKPEDKLPKMPLRQAHLADRRVQDDRAYHGLDAAHTDPGRKDEKHPGHAHPVGFPGTGPHASPHGVSVGPGSIPMSPGGVSMSPGPHGYPTGPDSHDNHLGRDIKGGGSSNNQASYSKFNPRVGDENPDPLGGYTDLPKKGKHVGNDHQVVGDGHHGQSGHKAGKDTKNIENVQKNAEQEPKNKTKVGKSKVTVANNKGVHDAQRKANNHTNEKKPPAAVMKPGVDDRSENRIATKHDDKTAKPEALHKVKSTTTTGDVNTPGSSIDKKETRVSMSKNPTNVRHDQTRDENESSHSKSPPLKDHKVSFTTPTPKPHDDNQRKVEFANAQPTVISMKVSGSHRTTDVNATSHPKPPSPDQPRGPSAIDTSKPRAQSARNGDTITVNSSSSKMKSSQSRGTDAVDKANDPKSQARNDPHQPTTTSPKDQSMRKSPQKGAGTMSPSPKDTRTERSHSSSKNHKPNNTPSTPSDVKTQTMQPFLSEPGAKTSNSSHSNMKSKKLLSPFSTPKTEHMHSSSSKKNTSTIHPPTIHPPAIHPPTIHPPTVHPPFSGIKAVTMQSFEGKLQAGTLHTTVTQHTKIEHLQSIPHHMKSGTIQSPIKTPKANLSSPFSSGTIAEQLSYPSHHTGTEAIHSWMEKSGSNAMHSPSSNTEYQGSQYSSPHMKSASIGPSPSQKTASTPANTEKRPPLQIGYVPSPNKSVVGNIKSPHDSGKHSTGNSAALRDSSKIGTPKTDVQQGAHQSTHQAHQALQQAHQALQQALQQAPHQVSPQGPHQAPHQPWVEHMMSGANGPGPRKEAISPGSKHTIGSPEKKGFLGTGKRPIQTISKDDSLKGSRSDTGKDARQSTPTSSLQTPVILTQNPYKPKVPTVNQHANKDRMSHKHLPTIQTAGFGTKLPTPKVTVTHSSFHPNFTDADRHEVQMLESGGRKAAEDELFDHNPLKQQAIRGEKNKQTPVPQHANNKDKGKNIMVGTPTSKSGSLFQRSPDKKSAEPDKHKSNAAKIVEKGKNTPLEQQATGATSSKRSMIGGFFQAGADKKALKAEKLHPEPVKAESTVKPQSLEQHATGGEKSKSNVMKTPIANSVHSFQKSPDAKSAIAGTPRPKAMAVEEKGKHEAKDKKVVGFMGLGKKLATQPVAGEKKVDDRQKVSPHEVKVGATQKIATPKIATLKIATPRISTPKISTPKIATPKIATPKTATPKIAMPKIATPKIATPIQEAHKKQQETNPRHHQEATHKVQEKDRKKAVTFTPQSTHQVTPTVHPNPKAAEGAAEKKRKEAEHHAQEKLAKDAEARRKKHEQEVKEQKAKNEKAAVEKKKHEVAEHLKMVNHQQKDKQHADKEAEKKRQEELAKQHKQQVVEAAKKKHNEAERQKMLDHQHKEKEHVTKEAERKKHDEAERKKMLDQQHKAKEHADKEAEKKRKAKEQADKAAEKTAAEKKKREVAEHLKLADQQRKAKEHADKETEKKKQQALTAQHKQEAERQKKLDHDRKAKEDAEKKRQQDLSKQAAEQKKKLEHDRKAKEDAEKKRQQDLSKQAAEQKKKLDHDRKAKEEAEKKRQHDLAAQHKQEAERQKKLAHDLKAKEHAAQEAQKKNQQALAAQQKLAADHQKKLEHNRKEAEKKRKKEIEEREKAAKAQENARKLEECRRKKEQEQQQKKEKDRATAAAAAARQKVKPAARKPPVVRPSVGAKMPVLPKKK</sequence>
<proteinExistence type="predicted"/>
<feature type="region of interest" description="Disordered" evidence="1">
    <location>
        <begin position="1100"/>
        <end position="1179"/>
    </location>
</feature>
<feature type="compositionally biased region" description="Basic and acidic residues" evidence="1">
    <location>
        <begin position="1424"/>
        <end position="1525"/>
    </location>
</feature>
<feature type="compositionally biased region" description="Basic and acidic residues" evidence="1">
    <location>
        <begin position="885"/>
        <end position="902"/>
    </location>
</feature>
<feature type="compositionally biased region" description="Polar residues" evidence="1">
    <location>
        <begin position="1031"/>
        <end position="1041"/>
    </location>
</feature>
<feature type="compositionally biased region" description="Polar residues" evidence="1">
    <location>
        <begin position="903"/>
        <end position="912"/>
    </location>
</feature>
<feature type="compositionally biased region" description="Basic and acidic residues" evidence="1">
    <location>
        <begin position="34"/>
        <end position="69"/>
    </location>
</feature>
<feature type="region of interest" description="Disordered" evidence="1">
    <location>
        <begin position="34"/>
        <end position="585"/>
    </location>
</feature>
<evidence type="ECO:0000256" key="1">
    <source>
        <dbReference type="SAM" id="MobiDB-lite"/>
    </source>
</evidence>
<feature type="compositionally biased region" description="Basic and acidic residues" evidence="1">
    <location>
        <begin position="1100"/>
        <end position="1109"/>
    </location>
</feature>
<accession>A0A3M7M6D2</accession>
<feature type="region of interest" description="Disordered" evidence="1">
    <location>
        <begin position="697"/>
        <end position="912"/>
    </location>
</feature>
<feature type="compositionally biased region" description="Polar residues" evidence="1">
    <location>
        <begin position="1069"/>
        <end position="1082"/>
    </location>
</feature>
<keyword evidence="3" id="KW-1185">Reference proteome</keyword>
<feature type="compositionally biased region" description="Polar residues" evidence="1">
    <location>
        <begin position="478"/>
        <end position="487"/>
    </location>
</feature>
<feature type="compositionally biased region" description="Basic and acidic residues" evidence="1">
    <location>
        <begin position="1533"/>
        <end position="1649"/>
    </location>
</feature>
<dbReference type="Proteomes" id="UP000265663">
    <property type="component" value="Unassembled WGS sequence"/>
</dbReference>